<reference evidence="8" key="1">
    <citation type="submission" date="2021-02" db="EMBL/GenBank/DDBJ databases">
        <title>Salinimicrobium sp. nov. isolated from seawater in Tongyeong, Republic of Korea.</title>
        <authorList>
            <person name="Lee S.-J."/>
        </authorList>
    </citation>
    <scope>NUCLEOTIDE SEQUENCE</scope>
    <source>
        <strain evidence="8">HN-2-9-2</strain>
    </source>
</reference>
<dbReference type="Pfam" id="PF02518">
    <property type="entry name" value="HATPase_c"/>
    <property type="match status" value="1"/>
</dbReference>
<dbReference type="Gene3D" id="3.30.565.10">
    <property type="entry name" value="Histidine kinase-like ATPase, C-terminal domain"/>
    <property type="match status" value="2"/>
</dbReference>
<name>A0ABY6NSE5_9FLAO</name>
<dbReference type="PANTHER" id="PTHR44936:SF10">
    <property type="entry name" value="SENSOR PROTEIN RSTB"/>
    <property type="match status" value="1"/>
</dbReference>
<dbReference type="EC" id="2.7.13.3" evidence="2"/>
<keyword evidence="4" id="KW-0547">Nucleotide-binding</keyword>
<dbReference type="InterPro" id="IPR050980">
    <property type="entry name" value="2C_sensor_his_kinase"/>
</dbReference>
<organism evidence="8 9">
    <name type="scientific">Salinimicrobium tongyeongense</name>
    <dbReference type="NCBI Taxonomy" id="2809707"/>
    <lineage>
        <taxon>Bacteria</taxon>
        <taxon>Pseudomonadati</taxon>
        <taxon>Bacteroidota</taxon>
        <taxon>Flavobacteriia</taxon>
        <taxon>Flavobacteriales</taxon>
        <taxon>Flavobacteriaceae</taxon>
        <taxon>Salinimicrobium</taxon>
    </lineage>
</organism>
<evidence type="ECO:0000313" key="9">
    <source>
        <dbReference type="Proteomes" id="UP001163981"/>
    </source>
</evidence>
<keyword evidence="6 8" id="KW-0067">ATP-binding</keyword>
<dbReference type="RefSeq" id="WP_265164229.1">
    <property type="nucleotide sequence ID" value="NZ_CP069620.1"/>
</dbReference>
<evidence type="ECO:0000259" key="7">
    <source>
        <dbReference type="PROSITE" id="PS50109"/>
    </source>
</evidence>
<keyword evidence="3" id="KW-0808">Transferase</keyword>
<gene>
    <name evidence="8" type="ORF">JRG66_02825</name>
</gene>
<dbReference type="PROSITE" id="PS50109">
    <property type="entry name" value="HIS_KIN"/>
    <property type="match status" value="1"/>
</dbReference>
<dbReference type="InterPro" id="IPR036890">
    <property type="entry name" value="HATPase_C_sf"/>
</dbReference>
<evidence type="ECO:0000256" key="2">
    <source>
        <dbReference type="ARBA" id="ARBA00012438"/>
    </source>
</evidence>
<evidence type="ECO:0000256" key="6">
    <source>
        <dbReference type="ARBA" id="ARBA00022840"/>
    </source>
</evidence>
<dbReference type="PRINTS" id="PR00344">
    <property type="entry name" value="BCTRLSENSOR"/>
</dbReference>
<dbReference type="SMART" id="SM00387">
    <property type="entry name" value="HATPase_c"/>
    <property type="match status" value="1"/>
</dbReference>
<dbReference type="InterPro" id="IPR004358">
    <property type="entry name" value="Sig_transdc_His_kin-like_C"/>
</dbReference>
<evidence type="ECO:0000256" key="3">
    <source>
        <dbReference type="ARBA" id="ARBA00022679"/>
    </source>
</evidence>
<dbReference type="Proteomes" id="UP001163981">
    <property type="component" value="Chromosome"/>
</dbReference>
<dbReference type="Pfam" id="PF13589">
    <property type="entry name" value="HATPase_c_3"/>
    <property type="match status" value="1"/>
</dbReference>
<evidence type="ECO:0000256" key="4">
    <source>
        <dbReference type="ARBA" id="ARBA00022741"/>
    </source>
</evidence>
<dbReference type="InterPro" id="IPR005467">
    <property type="entry name" value="His_kinase_dom"/>
</dbReference>
<keyword evidence="9" id="KW-1185">Reference proteome</keyword>
<keyword evidence="5" id="KW-0418">Kinase</keyword>
<dbReference type="GO" id="GO:0005524">
    <property type="term" value="F:ATP binding"/>
    <property type="evidence" value="ECO:0007669"/>
    <property type="project" value="UniProtKB-KW"/>
</dbReference>
<accession>A0ABY6NSE5</accession>
<feature type="domain" description="Histidine kinase" evidence="7">
    <location>
        <begin position="518"/>
        <end position="732"/>
    </location>
</feature>
<dbReference type="EMBL" id="CP069620">
    <property type="protein sequence ID" value="UZH55834.1"/>
    <property type="molecule type" value="Genomic_DNA"/>
</dbReference>
<evidence type="ECO:0000256" key="5">
    <source>
        <dbReference type="ARBA" id="ARBA00022777"/>
    </source>
</evidence>
<evidence type="ECO:0000313" key="8">
    <source>
        <dbReference type="EMBL" id="UZH55834.1"/>
    </source>
</evidence>
<dbReference type="SUPFAM" id="SSF55874">
    <property type="entry name" value="ATPase domain of HSP90 chaperone/DNA topoisomerase II/histidine kinase"/>
    <property type="match status" value="2"/>
</dbReference>
<sequence>MAVKSGKVPFQPYARLISILGDQLISDKWVGVIELVKNSYDADAEKVQLRFENFSLNANPISGVIEIEDDGIGMDLDTILNVWMKPATPNKLNRKKSSEDSIRRTDKGRMMQGDKGVGRFAVYKLGDFVEVFTKKKDKQEIKLTLDFSSYADDNFLESGHRDKFLDQILNEWQENPVPLKIKNSKNQGTLIRISALRNDWHKKDLKKLSNAFFRMMPPSLPNLNIVKDFEVDIFWEKEKYETELMSFDEMSEMAPFYFEGSINSQGVLEATYKHNTKSKNIKFDLFSSNDDQIKYDIKKLKLFKETFFNKEGQILKRSNIGDFMFFFYGFDLQNPSEGLKKSEKDFLKETSVYLYRDNIRVYPYGEIGDDWLQLSKYRAEDRAGNYFSYNDLIGFVFISQDENPILRDSADREGLMNINGSKDEFVALLQASLKVMKDEVEIDKVKKKLEKETTRKLIDEKYDDAYKNLQNYITKIDDKKLLDRSQKFFEITNLYVTKVREEIELTQDLAGTGMVVEKATHDTMALLKRLQENTSDFIRRFDKKEIEVEELKSFFIELKENIEFLYQELQVLQPLFRRARKVTKNVSVRNTIQRISKYFGRELKNNVDFSILTGEEDFLVKTNTGLILQVMLNLMDNSLYWLDQQNDNRKIHISIDEESRTIIFADSGIGIEPENKDIIFKEFFSTKSDGRGLGLYIIKELLDRIDADIKLIVNQEEKVLNGANFLLSFKKE</sequence>
<comment type="catalytic activity">
    <reaction evidence="1">
        <text>ATP + protein L-histidine = ADP + protein N-phospho-L-histidine.</text>
        <dbReference type="EC" id="2.7.13.3"/>
    </reaction>
</comment>
<proteinExistence type="predicted"/>
<evidence type="ECO:0000256" key="1">
    <source>
        <dbReference type="ARBA" id="ARBA00000085"/>
    </source>
</evidence>
<dbReference type="PANTHER" id="PTHR44936">
    <property type="entry name" value="SENSOR PROTEIN CREC"/>
    <property type="match status" value="1"/>
</dbReference>
<protein>
    <recommendedName>
        <fullName evidence="2">histidine kinase</fullName>
        <ecNumber evidence="2">2.7.13.3</ecNumber>
    </recommendedName>
</protein>
<dbReference type="InterPro" id="IPR003594">
    <property type="entry name" value="HATPase_dom"/>
</dbReference>